<protein>
    <submittedName>
        <fullName evidence="1">Uncharacterized protein</fullName>
    </submittedName>
</protein>
<accession>A0A1M5HSE2</accession>
<dbReference type="AlphaFoldDB" id="A0A1M5HSE2"/>
<sequence length="74" mass="8668">MSHWLFVNPGSEESRHSRFSLFREKQASLENLEVIIWKYEVLADDYNGLGKDKNFVNAGHHEKDPFVLFSMPDL</sequence>
<keyword evidence="2" id="KW-1185">Reference proteome</keyword>
<dbReference type="RefSeq" id="WP_073047440.1">
    <property type="nucleotide sequence ID" value="NZ_FQUO01000020.1"/>
</dbReference>
<dbReference type="Proteomes" id="UP000184368">
    <property type="component" value="Unassembled WGS sequence"/>
</dbReference>
<gene>
    <name evidence="1" type="ORF">SAMN05444008_12038</name>
</gene>
<name>A0A1M5HSE2_9BACT</name>
<evidence type="ECO:0000313" key="1">
    <source>
        <dbReference type="EMBL" id="SHG18857.1"/>
    </source>
</evidence>
<organism evidence="1 2">
    <name type="scientific">Cnuella takakiae</name>
    <dbReference type="NCBI Taxonomy" id="1302690"/>
    <lineage>
        <taxon>Bacteria</taxon>
        <taxon>Pseudomonadati</taxon>
        <taxon>Bacteroidota</taxon>
        <taxon>Chitinophagia</taxon>
        <taxon>Chitinophagales</taxon>
        <taxon>Chitinophagaceae</taxon>
        <taxon>Cnuella</taxon>
    </lineage>
</organism>
<proteinExistence type="predicted"/>
<evidence type="ECO:0000313" key="2">
    <source>
        <dbReference type="Proteomes" id="UP000184368"/>
    </source>
</evidence>
<dbReference type="EMBL" id="FQUO01000020">
    <property type="protein sequence ID" value="SHG18857.1"/>
    <property type="molecule type" value="Genomic_DNA"/>
</dbReference>
<reference evidence="1 2" key="1">
    <citation type="submission" date="2016-11" db="EMBL/GenBank/DDBJ databases">
        <authorList>
            <person name="Jaros S."/>
            <person name="Januszkiewicz K."/>
            <person name="Wedrychowicz H."/>
        </authorList>
    </citation>
    <scope>NUCLEOTIDE SEQUENCE [LARGE SCALE GENOMIC DNA]</scope>
    <source>
        <strain evidence="1 2">DSM 26897</strain>
    </source>
</reference>